<dbReference type="Pfam" id="PF03754">
    <property type="entry name" value="At2g31720-like"/>
    <property type="match status" value="1"/>
</dbReference>
<keyword evidence="3" id="KW-0238">DNA-binding</keyword>
<sequence>MTKDCEENNSKAIDNGNNGEDEKRKFLGGEDKQEQEEEASLITVGGRNNRMLDGYEPPDVPSVAGLAGLITGCCKPYQKRLTETDVRKNQSRLLFCKNHVREFMMPLLKEDENVGNGIPVVVYDGRGKEYRMKFKRWGSAMYVLTSSDWPKFCSEYKLEKDVDIVTVWMFRHRVTEKLCFVITCRWSPPAATNNCPRQRVA</sequence>
<reference evidence="8 9" key="1">
    <citation type="journal article" date="2024" name="G3 (Bethesda)">
        <title>Genome assembly of Hibiscus sabdariffa L. provides insights into metabolisms of medicinal natural products.</title>
        <authorList>
            <person name="Kim T."/>
        </authorList>
    </citation>
    <scope>NUCLEOTIDE SEQUENCE [LARGE SCALE GENOMIC DNA]</scope>
    <source>
        <strain evidence="8">TK-2024</strain>
        <tissue evidence="8">Old leaves</tissue>
    </source>
</reference>
<evidence type="ECO:0000313" key="8">
    <source>
        <dbReference type="EMBL" id="KAK8522016.1"/>
    </source>
</evidence>
<name>A0ABR2CQK1_9ROSI</name>
<dbReference type="Proteomes" id="UP001472677">
    <property type="component" value="Unassembled WGS sequence"/>
</dbReference>
<evidence type="ECO:0000256" key="3">
    <source>
        <dbReference type="ARBA" id="ARBA00023125"/>
    </source>
</evidence>
<dbReference type="InterPro" id="IPR015300">
    <property type="entry name" value="DNA-bd_pseudobarrel_sf"/>
</dbReference>
<evidence type="ECO:0000256" key="6">
    <source>
        <dbReference type="SAM" id="MobiDB-lite"/>
    </source>
</evidence>
<dbReference type="SUPFAM" id="SSF101936">
    <property type="entry name" value="DNA-binding pseudobarrel domain"/>
    <property type="match status" value="1"/>
</dbReference>
<dbReference type="PANTHER" id="PTHR31541">
    <property type="entry name" value="B3 DOMAIN PLANT PROTEIN-RELATED"/>
    <property type="match status" value="1"/>
</dbReference>
<feature type="compositionally biased region" description="Basic and acidic residues" evidence="6">
    <location>
        <begin position="20"/>
        <end position="32"/>
    </location>
</feature>
<dbReference type="InterPro" id="IPR005508">
    <property type="entry name" value="At2g31720-like"/>
</dbReference>
<accession>A0ABR2CQK1</accession>
<comment type="caution">
    <text evidence="8">The sequence shown here is derived from an EMBL/GenBank/DDBJ whole genome shotgun (WGS) entry which is preliminary data.</text>
</comment>
<keyword evidence="9" id="KW-1185">Reference proteome</keyword>
<organism evidence="8 9">
    <name type="scientific">Hibiscus sabdariffa</name>
    <name type="common">roselle</name>
    <dbReference type="NCBI Taxonomy" id="183260"/>
    <lineage>
        <taxon>Eukaryota</taxon>
        <taxon>Viridiplantae</taxon>
        <taxon>Streptophyta</taxon>
        <taxon>Embryophyta</taxon>
        <taxon>Tracheophyta</taxon>
        <taxon>Spermatophyta</taxon>
        <taxon>Magnoliopsida</taxon>
        <taxon>eudicotyledons</taxon>
        <taxon>Gunneridae</taxon>
        <taxon>Pentapetalae</taxon>
        <taxon>rosids</taxon>
        <taxon>malvids</taxon>
        <taxon>Malvales</taxon>
        <taxon>Malvaceae</taxon>
        <taxon>Malvoideae</taxon>
        <taxon>Hibiscus</taxon>
    </lineage>
</organism>
<evidence type="ECO:0000256" key="4">
    <source>
        <dbReference type="ARBA" id="ARBA00023163"/>
    </source>
</evidence>
<proteinExistence type="predicted"/>
<dbReference type="SMART" id="SM01019">
    <property type="entry name" value="B3"/>
    <property type="match status" value="1"/>
</dbReference>
<evidence type="ECO:0000313" key="9">
    <source>
        <dbReference type="Proteomes" id="UP001472677"/>
    </source>
</evidence>
<keyword evidence="4" id="KW-0804">Transcription</keyword>
<feature type="region of interest" description="Disordered" evidence="6">
    <location>
        <begin position="1"/>
        <end position="40"/>
    </location>
</feature>
<keyword evidence="5" id="KW-0539">Nucleus</keyword>
<evidence type="ECO:0000256" key="5">
    <source>
        <dbReference type="ARBA" id="ARBA00023242"/>
    </source>
</evidence>
<dbReference type="PANTHER" id="PTHR31541:SF28">
    <property type="entry name" value="TF-B3 DOMAIN-CONTAINING PROTEIN"/>
    <property type="match status" value="1"/>
</dbReference>
<evidence type="ECO:0000259" key="7">
    <source>
        <dbReference type="SMART" id="SM01019"/>
    </source>
</evidence>
<evidence type="ECO:0000256" key="1">
    <source>
        <dbReference type="ARBA" id="ARBA00004123"/>
    </source>
</evidence>
<feature type="domain" description="TF-B3" evidence="7">
    <location>
        <begin position="77"/>
        <end position="182"/>
    </location>
</feature>
<dbReference type="InterPro" id="IPR003340">
    <property type="entry name" value="B3_DNA-bd"/>
</dbReference>
<protein>
    <recommendedName>
        <fullName evidence="7">TF-B3 domain-containing protein</fullName>
    </recommendedName>
</protein>
<dbReference type="CDD" id="cd10017">
    <property type="entry name" value="B3_DNA"/>
    <property type="match status" value="1"/>
</dbReference>
<keyword evidence="2" id="KW-0805">Transcription regulation</keyword>
<gene>
    <name evidence="8" type="ORF">V6N12_066586</name>
</gene>
<evidence type="ECO:0000256" key="2">
    <source>
        <dbReference type="ARBA" id="ARBA00023015"/>
    </source>
</evidence>
<dbReference type="Gene3D" id="2.40.330.10">
    <property type="entry name" value="DNA-binding pseudobarrel domain"/>
    <property type="match status" value="1"/>
</dbReference>
<dbReference type="EMBL" id="JBBPBM010000046">
    <property type="protein sequence ID" value="KAK8522016.1"/>
    <property type="molecule type" value="Genomic_DNA"/>
</dbReference>
<comment type="subcellular location">
    <subcellularLocation>
        <location evidence="1">Nucleus</location>
    </subcellularLocation>
</comment>